<accession>A0ABV6J1R0</accession>
<protein>
    <recommendedName>
        <fullName evidence="1">GGDEF domain-containing protein</fullName>
    </recommendedName>
</protein>
<dbReference type="Proteomes" id="UP001589818">
    <property type="component" value="Unassembled WGS sequence"/>
</dbReference>
<dbReference type="InterPro" id="IPR000160">
    <property type="entry name" value="GGDEF_dom"/>
</dbReference>
<dbReference type="InterPro" id="IPR043128">
    <property type="entry name" value="Rev_trsase/Diguanyl_cyclase"/>
</dbReference>
<reference evidence="2 3" key="1">
    <citation type="submission" date="2024-09" db="EMBL/GenBank/DDBJ databases">
        <authorList>
            <person name="Sun Q."/>
            <person name="Mori K."/>
        </authorList>
    </citation>
    <scope>NUCLEOTIDE SEQUENCE [LARGE SCALE GENOMIC DNA]</scope>
    <source>
        <strain evidence="2 3">CCM 4839</strain>
    </source>
</reference>
<evidence type="ECO:0000259" key="1">
    <source>
        <dbReference type="PROSITE" id="PS50887"/>
    </source>
</evidence>
<organism evidence="2 3">
    <name type="scientific">Paenibacillus mendelii</name>
    <dbReference type="NCBI Taxonomy" id="206163"/>
    <lineage>
        <taxon>Bacteria</taxon>
        <taxon>Bacillati</taxon>
        <taxon>Bacillota</taxon>
        <taxon>Bacilli</taxon>
        <taxon>Bacillales</taxon>
        <taxon>Paenibacillaceae</taxon>
        <taxon>Paenibacillus</taxon>
    </lineage>
</organism>
<evidence type="ECO:0000313" key="2">
    <source>
        <dbReference type="EMBL" id="MFC0389794.1"/>
    </source>
</evidence>
<sequence>MSVTSGSHIHQIRIGIIGPQPIVNSILRIIETFPSFAPVPRVYRHEDEAPALAEEIGGNVEVILFADPLSHRKVKERMNVPVPTLHVPITDAGLYKALFYAQQSGKLSGGISVDTLSETMVMRTLKDLGISGIRTVIFDGPVYASKEKLIAFHQEQYRSGVCSIAFTGVGSAAQELNRLDIPNQWLVPSDQDIVVTLERALLSTESRRSKEAQIVVGMINVDDFGSLALKRNSEHEVQKLKLDIHRMVLDYVESLDGYLTHLGGDEYLFFTTRGIFERESGGYKTIPFAKDINKTHGLSLSIGMGFGRSASVAGTNARVAMRKAKEAGGNACFIVREDGTLIGPLEMADPIREVLSFTDAELIKRAEDAGMTSAYLSKLLHNRARFDKYEYKVHELAVLLDITVRSAHRLLLHWIDQGFVEVSGLEKVPRGRPRQIFKFTFLQKNPQ</sequence>
<name>A0ABV6J1R0_9BACL</name>
<dbReference type="Gene3D" id="3.30.70.270">
    <property type="match status" value="1"/>
</dbReference>
<feature type="domain" description="GGDEF" evidence="1">
    <location>
        <begin position="212"/>
        <end position="337"/>
    </location>
</feature>
<evidence type="ECO:0000313" key="3">
    <source>
        <dbReference type="Proteomes" id="UP001589818"/>
    </source>
</evidence>
<dbReference type="EMBL" id="JBHLVF010000001">
    <property type="protein sequence ID" value="MFC0389794.1"/>
    <property type="molecule type" value="Genomic_DNA"/>
</dbReference>
<gene>
    <name evidence="2" type="ORF">ACFFJ8_00240</name>
</gene>
<dbReference type="PROSITE" id="PS50887">
    <property type="entry name" value="GGDEF"/>
    <property type="match status" value="1"/>
</dbReference>
<proteinExistence type="predicted"/>
<keyword evidence="3" id="KW-1185">Reference proteome</keyword>
<comment type="caution">
    <text evidence="2">The sequence shown here is derived from an EMBL/GenBank/DDBJ whole genome shotgun (WGS) entry which is preliminary data.</text>
</comment>
<dbReference type="RefSeq" id="WP_204822490.1">
    <property type="nucleotide sequence ID" value="NZ_JANHOF010000019.1"/>
</dbReference>